<sequence>MNRFLTMLLMALPLLIVGRALSEPAPDFMAEAPPRRLALVVGNSAYLHTTQLPGSALDADKMTEILKGLDFAVTTVKDFLTRGDLTENYLRPFMSKIKEGDVVVFYFSGHGFAYGGENYITPLDFDLKVSSNDIVGTFISTTGIEIQATDRRPGLVLMILDACRNIPNFKVETGNRDDAAVSKGLAEPRARVASTVYWFSSALGATSIGSSTGGLSPYTDALAANIPTEGYDLERILREVRIAVMFKTGHGQVPWTSGSSSAQFFFKPTAQILGEERRLWNSVLEEGTQFAVTRFLEIYGTGPYGAAARDWLARNPNAPQMRPSAVSPTTAEIAWTTSSGQDIALPRIGGTLVAQATARAAPVGAASTPPAGAAGESARIVREETAMIAVARSGDPTLASARSLNRLGGAVTVDRVEARAFPTADAPVTRTLPQGTAVTIDGLAFDRASKTNWLHARTDKGDTSFFVEQKATGLAPIEVGTPRLEVTLQPRPDGVRSIVDDAPLVEALKRLQAAGTTVTWVSIATPRDAQPGADALNGLQAVFVKSVLSRQGISRDIITTSEGASDAGIRVRVFGKRGAQ</sequence>
<dbReference type="InterPro" id="IPR001309">
    <property type="entry name" value="Pept_C14_p20"/>
</dbReference>
<dbReference type="PANTHER" id="PTHR22576">
    <property type="entry name" value="MUCOSA ASSOCIATED LYMPHOID TISSUE LYMPHOMA TRANSLOCATION PROTEIN 1/PARACASPASE"/>
    <property type="match status" value="1"/>
</dbReference>
<keyword evidence="1" id="KW-0732">Signal</keyword>
<comment type="caution">
    <text evidence="3">The sequence shown here is derived from an EMBL/GenBank/DDBJ whole genome shotgun (WGS) entry which is preliminary data.</text>
</comment>
<dbReference type="RefSeq" id="WP_331303653.1">
    <property type="nucleotide sequence ID" value="NZ_MLCA01000014.1"/>
</dbReference>
<dbReference type="PROSITE" id="PS50208">
    <property type="entry name" value="CASPASE_P20"/>
    <property type="match status" value="1"/>
</dbReference>
<dbReference type="Proteomes" id="UP001355206">
    <property type="component" value="Unassembled WGS sequence"/>
</dbReference>
<feature type="chain" id="PRO_5046119820" description="Caspase family p20 domain-containing protein" evidence="1">
    <location>
        <begin position="23"/>
        <end position="580"/>
    </location>
</feature>
<dbReference type="Gene3D" id="3.40.50.1460">
    <property type="match status" value="1"/>
</dbReference>
<dbReference type="InterPro" id="IPR011600">
    <property type="entry name" value="Pept_C14_caspase"/>
</dbReference>
<keyword evidence="4" id="KW-1185">Reference proteome</keyword>
<evidence type="ECO:0000259" key="2">
    <source>
        <dbReference type="PROSITE" id="PS50208"/>
    </source>
</evidence>
<evidence type="ECO:0000313" key="3">
    <source>
        <dbReference type="EMBL" id="MEE7493419.1"/>
    </source>
</evidence>
<dbReference type="EMBL" id="MLCA01000014">
    <property type="protein sequence ID" value="MEE7493419.1"/>
    <property type="molecule type" value="Genomic_DNA"/>
</dbReference>
<evidence type="ECO:0000313" key="4">
    <source>
        <dbReference type="Proteomes" id="UP001355206"/>
    </source>
</evidence>
<feature type="domain" description="Caspase family p20" evidence="2">
    <location>
        <begin position="34"/>
        <end position="111"/>
    </location>
</feature>
<gene>
    <name evidence="3" type="ORF">MOTC310_24380</name>
</gene>
<dbReference type="SUPFAM" id="SSF52129">
    <property type="entry name" value="Caspase-like"/>
    <property type="match status" value="1"/>
</dbReference>
<dbReference type="InterPro" id="IPR052039">
    <property type="entry name" value="Caspase-related_regulators"/>
</dbReference>
<feature type="signal peptide" evidence="1">
    <location>
        <begin position="1"/>
        <end position="22"/>
    </location>
</feature>
<dbReference type="InterPro" id="IPR029030">
    <property type="entry name" value="Caspase-like_dom_sf"/>
</dbReference>
<organism evidence="3 4">
    <name type="scientific">Methylobacterium oryzae</name>
    <dbReference type="NCBI Taxonomy" id="334852"/>
    <lineage>
        <taxon>Bacteria</taxon>
        <taxon>Pseudomonadati</taxon>
        <taxon>Pseudomonadota</taxon>
        <taxon>Alphaproteobacteria</taxon>
        <taxon>Hyphomicrobiales</taxon>
        <taxon>Methylobacteriaceae</taxon>
        <taxon>Methylobacterium</taxon>
    </lineage>
</organism>
<reference evidence="3 4" key="1">
    <citation type="journal article" date="2012" name="Genet. Mol. Biol.">
        <title>Analysis of 16S rRNA and mxaF genes revealing insights into Methylobacterium niche-specific plant association.</title>
        <authorList>
            <person name="Dourado M.N."/>
            <person name="Andreote F.D."/>
            <person name="Dini-Andreote F."/>
            <person name="Conti R."/>
            <person name="Araujo J.M."/>
            <person name="Araujo W.L."/>
        </authorList>
    </citation>
    <scope>NUCLEOTIDE SEQUENCE [LARGE SCALE GENOMIC DNA]</scope>
    <source>
        <strain evidence="3 4">TC3-10</strain>
    </source>
</reference>
<evidence type="ECO:0000256" key="1">
    <source>
        <dbReference type="SAM" id="SignalP"/>
    </source>
</evidence>
<proteinExistence type="predicted"/>
<dbReference type="Pfam" id="PF00656">
    <property type="entry name" value="Peptidase_C14"/>
    <property type="match status" value="1"/>
</dbReference>
<accession>A0ABU7TU33</accession>
<dbReference type="PANTHER" id="PTHR22576:SF37">
    <property type="entry name" value="MUCOSA-ASSOCIATED LYMPHOID TISSUE LYMPHOMA TRANSLOCATION PROTEIN 1"/>
    <property type="match status" value="1"/>
</dbReference>
<protein>
    <recommendedName>
        <fullName evidence="2">Caspase family p20 domain-containing protein</fullName>
    </recommendedName>
</protein>
<name>A0ABU7TU33_9HYPH</name>